<name>A0A1I2F397_9BACT</name>
<dbReference type="Pfam" id="PF00903">
    <property type="entry name" value="Glyoxalase"/>
    <property type="match status" value="1"/>
</dbReference>
<evidence type="ECO:0000259" key="2">
    <source>
        <dbReference type="PROSITE" id="PS51819"/>
    </source>
</evidence>
<keyword evidence="3" id="KW-0560">Oxidoreductase</keyword>
<evidence type="ECO:0000313" key="3">
    <source>
        <dbReference type="EMBL" id="SFE98980.1"/>
    </source>
</evidence>
<gene>
    <name evidence="3" type="ORF">SAMN02745121_06408</name>
</gene>
<feature type="domain" description="VOC" evidence="2">
    <location>
        <begin position="52"/>
        <end position="103"/>
    </location>
</feature>
<reference evidence="4" key="1">
    <citation type="submission" date="2016-10" db="EMBL/GenBank/DDBJ databases">
        <authorList>
            <person name="Varghese N."/>
            <person name="Submissions S."/>
        </authorList>
    </citation>
    <scope>NUCLEOTIDE SEQUENCE [LARGE SCALE GENOMIC DNA]</scope>
    <source>
        <strain evidence="4">ATCC 25963</strain>
    </source>
</reference>
<dbReference type="InterPro" id="IPR037523">
    <property type="entry name" value="VOC_core"/>
</dbReference>
<keyword evidence="3" id="KW-0223">Dioxygenase</keyword>
<accession>A0A1I2F397</accession>
<dbReference type="Gene3D" id="3.10.180.10">
    <property type="entry name" value="2,3-Dihydroxybiphenyl 1,2-Dioxygenase, domain 1"/>
    <property type="match status" value="1"/>
</dbReference>
<dbReference type="PANTHER" id="PTHR36437">
    <property type="entry name" value="GLYOXALASE/BLEOMYCIN RESISTANCE PROTEIN/DIOXYGENASE"/>
    <property type="match status" value="1"/>
</dbReference>
<organism evidence="3 4">
    <name type="scientific">Nannocystis exedens</name>
    <dbReference type="NCBI Taxonomy" id="54"/>
    <lineage>
        <taxon>Bacteria</taxon>
        <taxon>Pseudomonadati</taxon>
        <taxon>Myxococcota</taxon>
        <taxon>Polyangia</taxon>
        <taxon>Nannocystales</taxon>
        <taxon>Nannocystaceae</taxon>
        <taxon>Nannocystis</taxon>
    </lineage>
</organism>
<dbReference type="PANTHER" id="PTHR36437:SF2">
    <property type="entry name" value="GLYOXALASE_BLEOMYCIN RESISTANCE PROTEIN_DIOXYGENASE"/>
    <property type="match status" value="1"/>
</dbReference>
<dbReference type="PROSITE" id="PS00934">
    <property type="entry name" value="GLYOXALASE_I_1"/>
    <property type="match status" value="1"/>
</dbReference>
<dbReference type="PROSITE" id="PS51819">
    <property type="entry name" value="VOC"/>
    <property type="match status" value="1"/>
</dbReference>
<dbReference type="STRING" id="54.SAMN02745121_06408"/>
<evidence type="ECO:0000313" key="4">
    <source>
        <dbReference type="Proteomes" id="UP000199400"/>
    </source>
</evidence>
<dbReference type="SUPFAM" id="SSF54593">
    <property type="entry name" value="Glyoxalase/Bleomycin resistance protein/Dihydroxybiphenyl dioxygenase"/>
    <property type="match status" value="1"/>
</dbReference>
<sequence length="103" mass="11982">MEAVAQRDQPAEHVVGRERPHAWMLGPSARFRKIEEASAGEAWQPLRTMIQRLSHTTIYVLDQDRARAFYTEKLGFEVRHDERMGEFRWLTVGPKGQPTSSWC</sequence>
<dbReference type="GO" id="GO:0004462">
    <property type="term" value="F:lactoylglutathione lyase activity"/>
    <property type="evidence" value="ECO:0007669"/>
    <property type="project" value="InterPro"/>
</dbReference>
<keyword evidence="1" id="KW-0479">Metal-binding</keyword>
<proteinExistence type="predicted"/>
<dbReference type="Proteomes" id="UP000199400">
    <property type="component" value="Unassembled WGS sequence"/>
</dbReference>
<keyword evidence="4" id="KW-1185">Reference proteome</keyword>
<protein>
    <submittedName>
        <fullName evidence="3">Glyoxalase/Bleomycin resistance protein/Dioxygenase superfamily protein</fullName>
    </submittedName>
</protein>
<dbReference type="InterPro" id="IPR018146">
    <property type="entry name" value="Glyoxalase_1_CS"/>
</dbReference>
<dbReference type="GO" id="GO:0051213">
    <property type="term" value="F:dioxygenase activity"/>
    <property type="evidence" value="ECO:0007669"/>
    <property type="project" value="UniProtKB-KW"/>
</dbReference>
<dbReference type="GO" id="GO:0046872">
    <property type="term" value="F:metal ion binding"/>
    <property type="evidence" value="ECO:0007669"/>
    <property type="project" value="UniProtKB-KW"/>
</dbReference>
<dbReference type="InterPro" id="IPR004360">
    <property type="entry name" value="Glyas_Fos-R_dOase_dom"/>
</dbReference>
<dbReference type="EMBL" id="FOMX01000024">
    <property type="protein sequence ID" value="SFE98980.1"/>
    <property type="molecule type" value="Genomic_DNA"/>
</dbReference>
<dbReference type="AlphaFoldDB" id="A0A1I2F397"/>
<dbReference type="InterPro" id="IPR029068">
    <property type="entry name" value="Glyas_Bleomycin-R_OHBP_Dase"/>
</dbReference>
<evidence type="ECO:0000256" key="1">
    <source>
        <dbReference type="ARBA" id="ARBA00022723"/>
    </source>
</evidence>